<dbReference type="Proteomes" id="UP000078284">
    <property type="component" value="Chromosome 4"/>
</dbReference>
<accession>A0A178UZV1</accession>
<dbReference type="EMBL" id="LUHQ01000004">
    <property type="protein sequence ID" value="OAO99023.1"/>
    <property type="molecule type" value="Genomic_DNA"/>
</dbReference>
<gene>
    <name evidence="1" type="ordered locus">AXX17_At4g10800</name>
</gene>
<protein>
    <submittedName>
        <fullName evidence="1">Uncharacterized protein</fullName>
    </submittedName>
</protein>
<sequence>MVIPENLPFVVVNEFPPEDVGPPTSENLLLLLMETAQILQLQVLHDLEAEWELLEIRGIPMLYVCVETVSEIAQELGHIIHIDFHEATTNQIAYIRIADTIVDKFEYRPIAEASVLETSKVDKEAIPTFPVFILESFSIASHRIASLDGVENETGMEGVGVMGSLVNDFEEEVELIQAPIPNFFMDDLVLIESELAHDGTWWDDYLVLPNNPDSTLVGAEIEFDLVLLSDGDGDQIVPSTPVMTPMVPSFTYPTLRIATYLTVARLWWTRKPTKDLIRERRVNDPCRRELGRGRRVLDPRPAYTVNVQPKVDYVTDQLMTASRWAVTQGRLSPPGFSLSDCHPTNRA</sequence>
<evidence type="ECO:0000313" key="2">
    <source>
        <dbReference type="Proteomes" id="UP000078284"/>
    </source>
</evidence>
<comment type="caution">
    <text evidence="1">The sequence shown here is derived from an EMBL/GenBank/DDBJ whole genome shotgun (WGS) entry which is preliminary data.</text>
</comment>
<reference evidence="2" key="1">
    <citation type="journal article" date="2016" name="Proc. Natl. Acad. Sci. U.S.A.">
        <title>Chromosome-level assembly of Arabidopsis thaliana Ler reveals the extent of translocation and inversion polymorphisms.</title>
        <authorList>
            <person name="Zapata L."/>
            <person name="Ding J."/>
            <person name="Willing E.M."/>
            <person name="Hartwig B."/>
            <person name="Bezdan D."/>
            <person name="Jiao W.B."/>
            <person name="Patel V."/>
            <person name="Velikkakam James G."/>
            <person name="Koornneef M."/>
            <person name="Ossowski S."/>
            <person name="Schneeberger K."/>
        </authorList>
    </citation>
    <scope>NUCLEOTIDE SEQUENCE [LARGE SCALE GENOMIC DNA]</scope>
    <source>
        <strain evidence="2">cv. Landsberg erecta</strain>
    </source>
</reference>
<name>A0A178UZV1_ARATH</name>
<organism evidence="1 2">
    <name type="scientific">Arabidopsis thaliana</name>
    <name type="common">Mouse-ear cress</name>
    <dbReference type="NCBI Taxonomy" id="3702"/>
    <lineage>
        <taxon>Eukaryota</taxon>
        <taxon>Viridiplantae</taxon>
        <taxon>Streptophyta</taxon>
        <taxon>Embryophyta</taxon>
        <taxon>Tracheophyta</taxon>
        <taxon>Spermatophyta</taxon>
        <taxon>Magnoliopsida</taxon>
        <taxon>eudicotyledons</taxon>
        <taxon>Gunneridae</taxon>
        <taxon>Pentapetalae</taxon>
        <taxon>rosids</taxon>
        <taxon>malvids</taxon>
        <taxon>Brassicales</taxon>
        <taxon>Brassicaceae</taxon>
        <taxon>Camelineae</taxon>
        <taxon>Arabidopsis</taxon>
    </lineage>
</organism>
<proteinExistence type="predicted"/>
<evidence type="ECO:0000313" key="1">
    <source>
        <dbReference type="EMBL" id="OAO99023.1"/>
    </source>
</evidence>
<dbReference type="AlphaFoldDB" id="A0A178UZV1"/>